<dbReference type="Gene3D" id="3.20.20.140">
    <property type="entry name" value="Metal-dependent hydrolases"/>
    <property type="match status" value="1"/>
</dbReference>
<sequence>MDRGVASGRTVQTVCGPVPASDLGRIMPHEHVVCDLIKDRPRPDPTLDESEDAVPDLMEFKAAGGGTIIDCTNNGLGRNPGLLRSVSEQTGVHIVMGCGWYRESFYEEDMNKVSVAELTEVLLEDIRTGVHGVRPGVIGEIGADHGYLSAAEERVLRAAARAQKQTGLGLVLHAVKSDVGRWQLDVLEEEGCDLRRVAVAHCDMYPYLDYHEQLAKRGAMVSYDRNGPRNPHQQERRIRTMAEFIRRGWASHLLISHDVCIPGDRGSAGGPGYAYVLKQVVPDLHKAGVPADVVEAIMVDNPARLLVGS</sequence>
<evidence type="ECO:0000256" key="2">
    <source>
        <dbReference type="ARBA" id="ARBA00022801"/>
    </source>
</evidence>
<dbReference type="AlphaFoldDB" id="A0A7W7D5P9"/>
<dbReference type="Pfam" id="PF02126">
    <property type="entry name" value="PTE"/>
    <property type="match status" value="1"/>
</dbReference>
<accession>A0A7W7D5P9</accession>
<dbReference type="Proteomes" id="UP000542210">
    <property type="component" value="Unassembled WGS sequence"/>
</dbReference>
<dbReference type="InterPro" id="IPR001559">
    <property type="entry name" value="Phosphotriesterase"/>
</dbReference>
<feature type="binding site" evidence="3">
    <location>
        <position position="31"/>
    </location>
    <ligand>
        <name>a divalent metal cation</name>
        <dbReference type="ChEBI" id="CHEBI:60240"/>
        <label>1</label>
    </ligand>
</feature>
<feature type="binding site" evidence="3">
    <location>
        <position position="173"/>
    </location>
    <ligand>
        <name>a divalent metal cation</name>
        <dbReference type="ChEBI" id="CHEBI:60240"/>
        <label>2</label>
    </ligand>
</feature>
<dbReference type="SUPFAM" id="SSF51556">
    <property type="entry name" value="Metallo-dependent hydrolases"/>
    <property type="match status" value="1"/>
</dbReference>
<reference evidence="5 6" key="1">
    <citation type="submission" date="2020-08" db="EMBL/GenBank/DDBJ databases">
        <title>Sequencing the genomes of 1000 actinobacteria strains.</title>
        <authorList>
            <person name="Klenk H.-P."/>
        </authorList>
    </citation>
    <scope>NUCLEOTIDE SEQUENCE [LARGE SCALE GENOMIC DNA]</scope>
    <source>
        <strain evidence="5 6">DSM 45784</strain>
    </source>
</reference>
<organism evidence="5 6">
    <name type="scientific">Sphaerisporangium siamense</name>
    <dbReference type="NCBI Taxonomy" id="795645"/>
    <lineage>
        <taxon>Bacteria</taxon>
        <taxon>Bacillati</taxon>
        <taxon>Actinomycetota</taxon>
        <taxon>Actinomycetes</taxon>
        <taxon>Streptosporangiales</taxon>
        <taxon>Streptosporangiaceae</taxon>
        <taxon>Sphaerisporangium</taxon>
    </lineage>
</organism>
<comment type="cofactor">
    <cofactor evidence="3">
        <name>a divalent metal cation</name>
        <dbReference type="ChEBI" id="CHEBI:60240"/>
    </cofactor>
    <text evidence="3">Binds 2 divalent metal cations per subunit.</text>
</comment>
<evidence type="ECO:0000256" key="4">
    <source>
        <dbReference type="PROSITE-ProRule" id="PRU00679"/>
    </source>
</evidence>
<evidence type="ECO:0000313" key="5">
    <source>
        <dbReference type="EMBL" id="MBB4699381.1"/>
    </source>
</evidence>
<gene>
    <name evidence="5" type="ORF">BJ982_000925</name>
</gene>
<feature type="binding site" evidence="3">
    <location>
        <position position="29"/>
    </location>
    <ligand>
        <name>a divalent metal cation</name>
        <dbReference type="ChEBI" id="CHEBI:60240"/>
        <label>1</label>
    </ligand>
</feature>
<dbReference type="PANTHER" id="PTHR10819:SF3">
    <property type="entry name" value="PHOSPHOTRIESTERASE-RELATED PROTEIN"/>
    <property type="match status" value="1"/>
</dbReference>
<evidence type="ECO:0000256" key="1">
    <source>
        <dbReference type="ARBA" id="ARBA00022723"/>
    </source>
</evidence>
<evidence type="ECO:0000256" key="3">
    <source>
        <dbReference type="PIRSR" id="PIRSR601559-52"/>
    </source>
</evidence>
<dbReference type="EMBL" id="JACHND010000001">
    <property type="protein sequence ID" value="MBB4699381.1"/>
    <property type="molecule type" value="Genomic_DNA"/>
</dbReference>
<evidence type="ECO:0000313" key="6">
    <source>
        <dbReference type="Proteomes" id="UP000542210"/>
    </source>
</evidence>
<dbReference type="PROSITE" id="PS51347">
    <property type="entry name" value="PHOSPHOTRIESTERASE_2"/>
    <property type="match status" value="1"/>
</dbReference>
<name>A0A7W7D5P9_9ACTN</name>
<comment type="caution">
    <text evidence="4">Lacks conserved residue(s) required for the propagation of feature annotation.</text>
</comment>
<feature type="binding site" evidence="3">
    <location>
        <position position="140"/>
    </location>
    <ligand>
        <name>a divalent metal cation</name>
        <dbReference type="ChEBI" id="CHEBI:60240"/>
        <label>2</label>
    </ligand>
</feature>
<proteinExistence type="inferred from homology"/>
<dbReference type="RefSeq" id="WP_184876863.1">
    <property type="nucleotide sequence ID" value="NZ_BOOV01000044.1"/>
</dbReference>
<keyword evidence="2" id="KW-0378">Hydrolase</keyword>
<dbReference type="InterPro" id="IPR032466">
    <property type="entry name" value="Metal_Hydrolase"/>
</dbReference>
<protein>
    <submittedName>
        <fullName evidence="5">Phosphotriesterase-related protein</fullName>
    </submittedName>
</protein>
<keyword evidence="6" id="KW-1185">Reference proteome</keyword>
<dbReference type="PIRSF" id="PIRSF016839">
    <property type="entry name" value="PhP"/>
    <property type="match status" value="1"/>
</dbReference>
<dbReference type="PANTHER" id="PTHR10819">
    <property type="entry name" value="PHOSPHOTRIESTERASE-RELATED"/>
    <property type="match status" value="1"/>
</dbReference>
<comment type="similarity">
    <text evidence="4">Belongs to the metallo-dependent hydrolases superfamily. Phosphotriesterase family.</text>
</comment>
<dbReference type="GO" id="GO:0016787">
    <property type="term" value="F:hydrolase activity"/>
    <property type="evidence" value="ECO:0007669"/>
    <property type="project" value="UniProtKB-KW"/>
</dbReference>
<feature type="binding site" evidence="3">
    <location>
        <position position="140"/>
    </location>
    <ligand>
        <name>a divalent metal cation</name>
        <dbReference type="ChEBI" id="CHEBI:60240"/>
        <label>1</label>
    </ligand>
</feature>
<comment type="caution">
    <text evidence="5">The sequence shown here is derived from an EMBL/GenBank/DDBJ whole genome shotgun (WGS) entry which is preliminary data.</text>
</comment>
<keyword evidence="1 3" id="KW-0479">Metal-binding</keyword>
<dbReference type="GO" id="GO:0008270">
    <property type="term" value="F:zinc ion binding"/>
    <property type="evidence" value="ECO:0007669"/>
    <property type="project" value="InterPro"/>
</dbReference>
<feature type="binding site" evidence="3">
    <location>
        <position position="201"/>
    </location>
    <ligand>
        <name>a divalent metal cation</name>
        <dbReference type="ChEBI" id="CHEBI:60240"/>
        <label>2</label>
    </ligand>
</feature>
<feature type="binding site" evidence="3">
    <location>
        <position position="258"/>
    </location>
    <ligand>
        <name>a divalent metal cation</name>
        <dbReference type="ChEBI" id="CHEBI:60240"/>
        <label>1</label>
    </ligand>
</feature>